<name>A0A814HKN1_9BILA</name>
<evidence type="ECO:0000313" key="3">
    <source>
        <dbReference type="EMBL" id="CAF1012132.1"/>
    </source>
</evidence>
<protein>
    <submittedName>
        <fullName evidence="3">Uncharacterized protein</fullName>
    </submittedName>
</protein>
<dbReference type="OrthoDB" id="10691214at2759"/>
<keyword evidence="1" id="KW-0175">Coiled coil</keyword>
<keyword evidence="4" id="KW-1185">Reference proteome</keyword>
<organism evidence="3 4">
    <name type="scientific">Brachionus calyciflorus</name>
    <dbReference type="NCBI Taxonomy" id="104777"/>
    <lineage>
        <taxon>Eukaryota</taxon>
        <taxon>Metazoa</taxon>
        <taxon>Spiralia</taxon>
        <taxon>Gnathifera</taxon>
        <taxon>Rotifera</taxon>
        <taxon>Eurotatoria</taxon>
        <taxon>Monogononta</taxon>
        <taxon>Pseudotrocha</taxon>
        <taxon>Ploima</taxon>
        <taxon>Brachionidae</taxon>
        <taxon>Brachionus</taxon>
    </lineage>
</organism>
<comment type="caution">
    <text evidence="3">The sequence shown here is derived from an EMBL/GenBank/DDBJ whole genome shotgun (WGS) entry which is preliminary data.</text>
</comment>
<gene>
    <name evidence="3" type="ORF">OXX778_LOCUS16946</name>
</gene>
<reference evidence="3" key="1">
    <citation type="submission" date="2021-02" db="EMBL/GenBank/DDBJ databases">
        <authorList>
            <person name="Nowell W R."/>
        </authorList>
    </citation>
    <scope>NUCLEOTIDE SEQUENCE</scope>
    <source>
        <strain evidence="3">Ploen Becks lab</strain>
    </source>
</reference>
<dbReference type="EMBL" id="CAJNOC010004172">
    <property type="protein sequence ID" value="CAF1012132.1"/>
    <property type="molecule type" value="Genomic_DNA"/>
</dbReference>
<proteinExistence type="predicted"/>
<evidence type="ECO:0000313" key="4">
    <source>
        <dbReference type="Proteomes" id="UP000663879"/>
    </source>
</evidence>
<dbReference type="Proteomes" id="UP000663879">
    <property type="component" value="Unassembled WGS sequence"/>
</dbReference>
<evidence type="ECO:0000256" key="1">
    <source>
        <dbReference type="SAM" id="Coils"/>
    </source>
</evidence>
<feature type="region of interest" description="Disordered" evidence="2">
    <location>
        <begin position="1406"/>
        <end position="1429"/>
    </location>
</feature>
<accession>A0A814HKN1</accession>
<evidence type="ECO:0000256" key="2">
    <source>
        <dbReference type="SAM" id="MobiDB-lite"/>
    </source>
</evidence>
<feature type="compositionally biased region" description="Polar residues" evidence="2">
    <location>
        <begin position="1409"/>
        <end position="1429"/>
    </location>
</feature>
<feature type="coiled-coil region" evidence="1">
    <location>
        <begin position="753"/>
        <end position="780"/>
    </location>
</feature>
<sequence length="1562" mass="180577">MNIIISSYLNILKFHLQNSFNYASMSSKQNNDQKSLNITKTKENTKYLHLSLLAFTDITLAKTLNQRYSCVKKFEFSKRTNFCTKTRKNEIKIGFEKNILRNTCNQSIYSLRSNKIRKTKSKISSKSIQFPSKPKLKIELKTTKNNYNDSESQSPSLSGNFKSKKFNVTSKLFQPVKKNTNCNGSKDNIDKNSSNKIKTGAIPILKNISVIRKPLRKSSNPKIFKGKIEKIKKEIIISPKIDKPVIKQIIPKHIKSENKPQIKTGFNQSLPSISKKKNDHIDKNFKNNEKNKLMTETIEKKEPKEVVKQMKKNFPTKRILNQPINKKFETTYQLENDNFDVKEKTKSQILIHSFQDNKTSIIKQNSQFQKTNIENIAKFEKNAELKQGFIPSQDQPIDIKIDNWHSELHLLSDNEKNSYKVSKITEENIEKLESKDSNKLFESSSVSYLSTVKKIDISETSKFSKLEIIEEFNQAVSNNSENSINDENDLNKQNVPIMKQSEIKNLELNFRSSEQEIQLKAEVLSKNSVHNSHDSLNNLNPTSKELINDIRDIDEFFNESDKQIESLQNFSSSSIDKKEVNLGINEENSFGAKKIDTCILHKNEISTNKVESSLINDVTEQSLSKMSSDLKEQTWSEFDEKVELVKSVESISENLEINVPLNSCLKEQVENFGLNQSKNNYNNESLISKSTEIDQKDRENIELKKEDNQEIFKIKEESFSLQKPLRDKIEDTNFQETNETFLEESNRFHSSPNLNSEDSLHDLENLKEKINEEVLENNSNFYHFVESIDPQESDDHLAQNFENPKKLTIEKLNEDQSLNLTSFKNDQNILLIEVEGNSHINDPINEPNVVESEYEINKVIEKVDDKVRNTSSCESKILNDVQNENLNSEILENEIFSKIEDEKVENNDKDTTSSPIDKLKIECQRPSKDRKSIATYNQDMQLDLDETFLNDTNLVIKSDKKSFAELESQNDFTDEKENCRDDYNHKSVVHDSISRFTDEPLSFEELIESDKSKGHCQILVLDEQKELDFNSQKNNFLEDEILIEQDCTKNIEEPEIFVALAKSSVKINNERLSTTITSVIENKNSVDFSDLDDSQMNFNTNNFETLTNSKESHLENNFENYENLETVNQRLSNQIKNDSYIQDALSITRNHILQESLTSNSINDNQNVKIDSDNVYDHEMVSRFVGNYISDKILSKFSHQFDEIYQDVLVNNKMSQIDDKSNEKTSNKIHENSSSEFSKLLLKNENDFQIPNVEETEITNDNQLEIENKIVDSNLVEQILPDFPEPIYDQEKLEHKIYVNSTDSEKNSNSPSNDFISNLIKIDKQNSITVSIDIIDYEDKNDQLDNFCMYVDNVRNKSEENYFENVTNFELNCSDNKLSSFDGLIEAGNVLDSLIDNLEKEIDHRDTRVSFSESDSNTQSTYSNETNSQNDYYENYLELHTLEPDTRNYYYLIDKKELDHGDDNSRLSEIGKTINLNVASPCQAFGRKSLRSSSSSTSVPKKQSILIEKKSSIFKTKSLSNETINNIEKKSSSFQSNSENYKAINVYCLLKYRIKHLLKHKN</sequence>